<organism evidence="1 2">
    <name type="scientific">Capsaspora owczarzaki (strain ATCC 30864)</name>
    <dbReference type="NCBI Taxonomy" id="595528"/>
    <lineage>
        <taxon>Eukaryota</taxon>
        <taxon>Filasterea</taxon>
        <taxon>Capsaspora</taxon>
    </lineage>
</organism>
<evidence type="ECO:0000313" key="2">
    <source>
        <dbReference type="Proteomes" id="UP000008743"/>
    </source>
</evidence>
<name>A0A0D2U632_CAPO3</name>
<dbReference type="InParanoid" id="A0A0D2U632"/>
<keyword evidence="2" id="KW-1185">Reference proteome</keyword>
<proteinExistence type="predicted"/>
<reference evidence="2" key="1">
    <citation type="submission" date="2011-02" db="EMBL/GenBank/DDBJ databases">
        <title>The Genome Sequence of Capsaspora owczarzaki ATCC 30864.</title>
        <authorList>
            <person name="Russ C."/>
            <person name="Cuomo C."/>
            <person name="Burger G."/>
            <person name="Gray M.W."/>
            <person name="Holland P.W.H."/>
            <person name="King N."/>
            <person name="Lang F.B.F."/>
            <person name="Roger A.J."/>
            <person name="Ruiz-Trillo I."/>
            <person name="Young S.K."/>
            <person name="Zeng Q."/>
            <person name="Gargeya S."/>
            <person name="Alvarado L."/>
            <person name="Berlin A."/>
            <person name="Chapman S.B."/>
            <person name="Chen Z."/>
            <person name="Freedman E."/>
            <person name="Gellesch M."/>
            <person name="Goldberg J."/>
            <person name="Griggs A."/>
            <person name="Gujja S."/>
            <person name="Heilman E."/>
            <person name="Heiman D."/>
            <person name="Howarth C."/>
            <person name="Mehta T."/>
            <person name="Neiman D."/>
            <person name="Pearson M."/>
            <person name="Roberts A."/>
            <person name="Saif S."/>
            <person name="Shea T."/>
            <person name="Shenoy N."/>
            <person name="Sisk P."/>
            <person name="Stolte C."/>
            <person name="Sykes S."/>
            <person name="White J."/>
            <person name="Yandava C."/>
            <person name="Haas B."/>
            <person name="Nusbaum C."/>
            <person name="Birren B."/>
        </authorList>
    </citation>
    <scope>NUCLEOTIDE SEQUENCE</scope>
    <source>
        <strain evidence="2">ATCC 30864</strain>
    </source>
</reference>
<protein>
    <submittedName>
        <fullName evidence="1">Uncharacterized protein</fullName>
    </submittedName>
</protein>
<dbReference type="RefSeq" id="XP_004364745.1">
    <property type="nucleotide sequence ID" value="XM_004364688.1"/>
</dbReference>
<dbReference type="EMBL" id="KE346361">
    <property type="protein sequence ID" value="KJE90581.1"/>
    <property type="molecule type" value="Genomic_DNA"/>
</dbReference>
<accession>A0A0D2U632</accession>
<evidence type="ECO:0000313" key="1">
    <source>
        <dbReference type="EMBL" id="KJE90581.1"/>
    </source>
</evidence>
<dbReference type="Proteomes" id="UP000008743">
    <property type="component" value="Unassembled WGS sequence"/>
</dbReference>
<gene>
    <name evidence="1" type="ORF">CAOG_001877</name>
</gene>
<sequence length="340" mass="37962">MSLQQVCRFSYDRLVALLTSSIDKIGGEDDQAARLDAQVLSNELIPPNSAGASMATSFGATGMGVFPQPYEPQPGYAPYQPGRSQPSWPAGYFPFLPPPGPTGYFPFFQPYASYGAPFLPPQNSMQARKAFPSGSDVVDGVLNLSSGRVNPSYAKHLRESNALVNVDKLLEFLQLKQLDSGEVVTLDLSTNELPDEDLEFIAPIVQHLQCNVINLSFNRFGAAAERADLTNNPRKTVVEQIRRFVMLPSVRFVNLVGNYLTASDWLDWFQDLPAEAWDKIVFIPLVWVRDHVWDGSDIAGEHWRRSKDCHDFFYYSGTANPVFTTRDREILVFMKLPSAS</sequence>
<dbReference type="PhylomeDB" id="A0A0D2U632"/>
<dbReference type="AlphaFoldDB" id="A0A0D2U632"/>